<evidence type="ECO:0000313" key="2">
    <source>
        <dbReference type="EMBL" id="KAK3599012.1"/>
    </source>
</evidence>
<accession>A0AAE0W3D8</accession>
<feature type="region of interest" description="Disordered" evidence="1">
    <location>
        <begin position="176"/>
        <end position="197"/>
    </location>
</feature>
<sequence length="336" mass="38213">MEVPSLFKKPVVHQVCMGENDELVPNLEDHLLCDEVIEDWDELDSYETRKSFVNQHESKPAYDDSCKDSSPPPNSPVSFNVATQFSFVDDYFNPYIYDLLHIWRESCKDYDSSGESTEVLPSDSQNSDVLSQDSQYSTGYAEEDTLLPISTHMESNHAEITTDEQDKIYVNQDSSLKKDEQERHHQRQDTGTNSTFISENYDHVLARDNDIETPAGPTNRIINSAIPEEQQEGEGTEEENDSGEDNLSSVGSPEPMLEETADGIVYRLQEILIFEDERYPSPVSLYMTSSDHQVPDMEMEIDGYFSDETSGGFNHRRSRTLNSCIDQIVPGDMLEE</sequence>
<feature type="region of interest" description="Disordered" evidence="1">
    <location>
        <begin position="211"/>
        <end position="255"/>
    </location>
</feature>
<name>A0AAE0W3D8_9BIVA</name>
<protein>
    <submittedName>
        <fullName evidence="2">Uncharacterized protein</fullName>
    </submittedName>
</protein>
<comment type="caution">
    <text evidence="2">The sequence shown here is derived from an EMBL/GenBank/DDBJ whole genome shotgun (WGS) entry which is preliminary data.</text>
</comment>
<keyword evidence="3" id="KW-1185">Reference proteome</keyword>
<dbReference type="AlphaFoldDB" id="A0AAE0W3D8"/>
<feature type="compositionally biased region" description="Polar residues" evidence="1">
    <location>
        <begin position="122"/>
        <end position="136"/>
    </location>
</feature>
<feature type="compositionally biased region" description="Acidic residues" evidence="1">
    <location>
        <begin position="229"/>
        <end position="244"/>
    </location>
</feature>
<reference evidence="2" key="3">
    <citation type="submission" date="2023-05" db="EMBL/GenBank/DDBJ databases">
        <authorList>
            <person name="Smith C.H."/>
        </authorList>
    </citation>
    <scope>NUCLEOTIDE SEQUENCE</scope>
    <source>
        <strain evidence="2">CHS0354</strain>
        <tissue evidence="2">Mantle</tissue>
    </source>
</reference>
<dbReference type="Proteomes" id="UP001195483">
    <property type="component" value="Unassembled WGS sequence"/>
</dbReference>
<feature type="region of interest" description="Disordered" evidence="1">
    <location>
        <begin position="113"/>
        <end position="136"/>
    </location>
</feature>
<dbReference type="EMBL" id="JAEAOA010000513">
    <property type="protein sequence ID" value="KAK3599012.1"/>
    <property type="molecule type" value="Genomic_DNA"/>
</dbReference>
<evidence type="ECO:0000313" key="3">
    <source>
        <dbReference type="Proteomes" id="UP001195483"/>
    </source>
</evidence>
<reference evidence="2" key="1">
    <citation type="journal article" date="2021" name="Genome Biol. Evol.">
        <title>A High-Quality Reference Genome for a Parasitic Bivalve with Doubly Uniparental Inheritance (Bivalvia: Unionida).</title>
        <authorList>
            <person name="Smith C.H."/>
        </authorList>
    </citation>
    <scope>NUCLEOTIDE SEQUENCE</scope>
    <source>
        <strain evidence="2">CHS0354</strain>
    </source>
</reference>
<proteinExistence type="predicted"/>
<organism evidence="2 3">
    <name type="scientific">Potamilus streckersoni</name>
    <dbReference type="NCBI Taxonomy" id="2493646"/>
    <lineage>
        <taxon>Eukaryota</taxon>
        <taxon>Metazoa</taxon>
        <taxon>Spiralia</taxon>
        <taxon>Lophotrochozoa</taxon>
        <taxon>Mollusca</taxon>
        <taxon>Bivalvia</taxon>
        <taxon>Autobranchia</taxon>
        <taxon>Heteroconchia</taxon>
        <taxon>Palaeoheterodonta</taxon>
        <taxon>Unionida</taxon>
        <taxon>Unionoidea</taxon>
        <taxon>Unionidae</taxon>
        <taxon>Ambleminae</taxon>
        <taxon>Lampsilini</taxon>
        <taxon>Potamilus</taxon>
    </lineage>
</organism>
<evidence type="ECO:0000256" key="1">
    <source>
        <dbReference type="SAM" id="MobiDB-lite"/>
    </source>
</evidence>
<gene>
    <name evidence="2" type="ORF">CHS0354_007479</name>
</gene>
<reference evidence="2" key="2">
    <citation type="journal article" date="2021" name="Genome Biol. Evol.">
        <title>Developing a high-quality reference genome for a parasitic bivalve with doubly uniparental inheritance (Bivalvia: Unionida).</title>
        <authorList>
            <person name="Smith C.H."/>
        </authorList>
    </citation>
    <scope>NUCLEOTIDE SEQUENCE</scope>
    <source>
        <strain evidence="2">CHS0354</strain>
        <tissue evidence="2">Mantle</tissue>
    </source>
</reference>